<dbReference type="Pfam" id="PF06842">
    <property type="entry name" value="DUF1242"/>
    <property type="match status" value="1"/>
</dbReference>
<evidence type="ECO:0000313" key="11">
    <source>
        <dbReference type="Proteomes" id="UP000018040"/>
    </source>
</evidence>
<dbReference type="AlphaFoldDB" id="V6TW40"/>
<sequence length="81" mass="9386">MLKKSFFIMTSVWCLDGFLIFALLFICCCSYVARMPRFKSIVFQQKTGFRGTLYKSAVIGLRLHYAISILCILLGVYRLLF</sequence>
<evidence type="ECO:0000256" key="2">
    <source>
        <dbReference type="ARBA" id="ARBA00004614"/>
    </source>
</evidence>
<comment type="caution">
    <text evidence="9">Lacks conserved residue(s) required for the propagation of feature annotation.</text>
</comment>
<evidence type="ECO:0000256" key="8">
    <source>
        <dbReference type="ARBA" id="ARBA00023136"/>
    </source>
</evidence>
<keyword evidence="8 9" id="KW-0472">Membrane</keyword>
<evidence type="ECO:0000256" key="1">
    <source>
        <dbReference type="ARBA" id="ARBA00002154"/>
    </source>
</evidence>
<keyword evidence="4 9" id="KW-0812">Transmembrane</keyword>
<protein>
    <recommendedName>
        <fullName evidence="9">Protein kish</fullName>
    </recommendedName>
</protein>
<reference evidence="11" key="1">
    <citation type="submission" date="2012-02" db="EMBL/GenBank/DDBJ databases">
        <title>Genome sequencing of Giardia lamblia Genotypes A2 and B isolates (DH and GS) and comparative analysis with the genomes of Genotypes A1 and E (WB and Pig).</title>
        <authorList>
            <person name="Adam R."/>
            <person name="Dahlstrom E."/>
            <person name="Martens C."/>
            <person name="Bruno D."/>
            <person name="Barbian K."/>
            <person name="Porcella S.F."/>
            <person name="Nash T."/>
        </authorList>
    </citation>
    <scope>NUCLEOTIDE SEQUENCE</scope>
    <source>
        <strain evidence="11">GS</strain>
    </source>
</reference>
<keyword evidence="5" id="KW-0732">Signal</keyword>
<comment type="caution">
    <text evidence="10">The sequence shown here is derived from an EMBL/GenBank/DDBJ whole genome shotgun (WGS) entry which is preliminary data.</text>
</comment>
<proteinExistence type="inferred from homology"/>
<dbReference type="VEuPathDB" id="GiardiaDB:QR46_2541"/>
<reference evidence="10 11" key="2">
    <citation type="journal article" date="2013" name="Genome Biol. Evol.">
        <title>Genome sequencing of Giardia lamblia genotypes A2 and B isolates (DH and GS) and comparative analysis with the genomes of genotypes A1 and E (WB and Pig).</title>
        <authorList>
            <person name="Adam R.D."/>
            <person name="Dahlstrom E.W."/>
            <person name="Martens C.A."/>
            <person name="Bruno D.P."/>
            <person name="Barbian K.D."/>
            <person name="Ricklefs S.M."/>
            <person name="Hernandez M.M."/>
            <person name="Narla N.P."/>
            <person name="Patel R.B."/>
            <person name="Porcella S.F."/>
            <person name="Nash T.E."/>
        </authorList>
    </citation>
    <scope>NUCLEOTIDE SEQUENCE [LARGE SCALE GENOMIC DNA]</scope>
    <source>
        <strain evidence="10 11">GS</strain>
    </source>
</reference>
<comment type="similarity">
    <text evidence="3 9">Belongs to the KISH family.</text>
</comment>
<keyword evidence="6 9" id="KW-1133">Transmembrane helix</keyword>
<dbReference type="PANTHER" id="PTHR46815">
    <property type="entry name" value="PROTEIN KISH-B"/>
    <property type="match status" value="1"/>
</dbReference>
<evidence type="ECO:0000256" key="6">
    <source>
        <dbReference type="ARBA" id="ARBA00022989"/>
    </source>
</evidence>
<dbReference type="VEuPathDB" id="GiardiaDB:GL50803_0034850"/>
<comment type="function">
    <text evidence="1 9">Involved in the early part of the secretory pathway.</text>
</comment>
<evidence type="ECO:0000256" key="7">
    <source>
        <dbReference type="ARBA" id="ARBA00023034"/>
    </source>
</evidence>
<dbReference type="VEuPathDB" id="GiardiaDB:DHA2_34850"/>
<dbReference type="PANTHER" id="PTHR46815:SF1">
    <property type="entry name" value="PROTEIN KISH-B"/>
    <property type="match status" value="1"/>
</dbReference>
<evidence type="ECO:0000313" key="10">
    <source>
        <dbReference type="EMBL" id="ESU43148.1"/>
    </source>
</evidence>
<dbReference type="GO" id="GO:0000139">
    <property type="term" value="C:Golgi membrane"/>
    <property type="evidence" value="ECO:0007669"/>
    <property type="project" value="UniProtKB-SubCell"/>
</dbReference>
<feature type="transmembrane region" description="Helical" evidence="9">
    <location>
        <begin position="6"/>
        <end position="33"/>
    </location>
</feature>
<dbReference type="Proteomes" id="UP000018040">
    <property type="component" value="Unassembled WGS sequence"/>
</dbReference>
<evidence type="ECO:0000256" key="4">
    <source>
        <dbReference type="ARBA" id="ARBA00022692"/>
    </source>
</evidence>
<dbReference type="OrthoDB" id="10034655at2759"/>
<name>V6TW40_GIAIN</name>
<organism evidence="10 11">
    <name type="scientific">Giardia intestinalis</name>
    <name type="common">Giardia lamblia</name>
    <dbReference type="NCBI Taxonomy" id="5741"/>
    <lineage>
        <taxon>Eukaryota</taxon>
        <taxon>Metamonada</taxon>
        <taxon>Diplomonadida</taxon>
        <taxon>Hexamitidae</taxon>
        <taxon>Giardiinae</taxon>
        <taxon>Giardia</taxon>
    </lineage>
</organism>
<keyword evidence="7" id="KW-0333">Golgi apparatus</keyword>
<comment type="subcellular location">
    <subcellularLocation>
        <location evidence="2">Golgi apparatus membrane</location>
        <topology evidence="2">Single-pass type I membrane protein</topology>
    </subcellularLocation>
</comment>
<evidence type="ECO:0000256" key="9">
    <source>
        <dbReference type="RuleBase" id="RU910717"/>
    </source>
</evidence>
<dbReference type="EMBL" id="AHHH01000058">
    <property type="protein sequence ID" value="ESU43148.1"/>
    <property type="molecule type" value="Genomic_DNA"/>
</dbReference>
<dbReference type="InterPro" id="IPR042863">
    <property type="entry name" value="Kish-B"/>
</dbReference>
<dbReference type="InterPro" id="IPR009653">
    <property type="entry name" value="Ksh1"/>
</dbReference>
<gene>
    <name evidence="10" type="ORF">GSB_34850</name>
</gene>
<evidence type="ECO:0000256" key="5">
    <source>
        <dbReference type="ARBA" id="ARBA00022729"/>
    </source>
</evidence>
<evidence type="ECO:0000256" key="3">
    <source>
        <dbReference type="ARBA" id="ARBA00008961"/>
    </source>
</evidence>
<accession>V6TW40</accession>
<feature type="transmembrane region" description="Helical" evidence="9">
    <location>
        <begin position="53"/>
        <end position="77"/>
    </location>
</feature>